<evidence type="ECO:0000256" key="2">
    <source>
        <dbReference type="ARBA" id="ARBA00043996"/>
    </source>
</evidence>
<dbReference type="SUPFAM" id="SSF53474">
    <property type="entry name" value="alpha/beta-Hydrolases"/>
    <property type="match status" value="1"/>
</dbReference>
<keyword evidence="6" id="KW-0812">Transmembrane</keyword>
<evidence type="ECO:0000313" key="8">
    <source>
        <dbReference type="EMBL" id="KAF9822205.1"/>
    </source>
</evidence>
<evidence type="ECO:0000259" key="7">
    <source>
        <dbReference type="Pfam" id="PF01764"/>
    </source>
</evidence>
<dbReference type="InterPro" id="IPR002921">
    <property type="entry name" value="Fungal_lipase-type"/>
</dbReference>
<organism evidence="8 9">
    <name type="scientific">Rhodonia placenta</name>
    <dbReference type="NCBI Taxonomy" id="104341"/>
    <lineage>
        <taxon>Eukaryota</taxon>
        <taxon>Fungi</taxon>
        <taxon>Dikarya</taxon>
        <taxon>Basidiomycota</taxon>
        <taxon>Agaricomycotina</taxon>
        <taxon>Agaricomycetes</taxon>
        <taxon>Polyporales</taxon>
        <taxon>Adustoporiaceae</taxon>
        <taxon>Rhodonia</taxon>
    </lineage>
</organism>
<feature type="domain" description="Fungal lipase-type" evidence="7">
    <location>
        <begin position="160"/>
        <end position="307"/>
    </location>
</feature>
<evidence type="ECO:0000256" key="3">
    <source>
        <dbReference type="ARBA" id="ARBA00047591"/>
    </source>
</evidence>
<gene>
    <name evidence="8" type="ORF">IEO21_00199</name>
</gene>
<feature type="transmembrane region" description="Helical" evidence="6">
    <location>
        <begin position="414"/>
        <end position="434"/>
    </location>
</feature>
<comment type="caution">
    <text evidence="8">The sequence shown here is derived from an EMBL/GenBank/DDBJ whole genome shotgun (WGS) entry which is preliminary data.</text>
</comment>
<accession>A0A8H7PCA7</accession>
<dbReference type="GO" id="GO:0006629">
    <property type="term" value="P:lipid metabolic process"/>
    <property type="evidence" value="ECO:0007669"/>
    <property type="project" value="InterPro"/>
</dbReference>
<feature type="transmembrane region" description="Helical" evidence="6">
    <location>
        <begin position="638"/>
        <end position="660"/>
    </location>
</feature>
<evidence type="ECO:0000256" key="5">
    <source>
        <dbReference type="SAM" id="MobiDB-lite"/>
    </source>
</evidence>
<feature type="transmembrane region" description="Helical" evidence="6">
    <location>
        <begin position="492"/>
        <end position="511"/>
    </location>
</feature>
<dbReference type="AlphaFoldDB" id="A0A8H7PCA7"/>
<feature type="region of interest" description="Disordered" evidence="5">
    <location>
        <begin position="532"/>
        <end position="578"/>
    </location>
</feature>
<protein>
    <recommendedName>
        <fullName evidence="7">Fungal lipase-type domain-containing protein</fullName>
    </recommendedName>
</protein>
<feature type="transmembrane region" description="Helical" evidence="6">
    <location>
        <begin position="383"/>
        <end position="402"/>
    </location>
</feature>
<reference evidence="8" key="2">
    <citation type="journal article" name="Front. Microbiol.">
        <title>Degradative Capacity of Two Strains of Rhodonia placenta: From Phenotype to Genotype.</title>
        <authorList>
            <person name="Kolle M."/>
            <person name="Horta M.A.C."/>
            <person name="Nowrousian M."/>
            <person name="Ohm R.A."/>
            <person name="Benz J.P."/>
            <person name="Pilgard A."/>
        </authorList>
    </citation>
    <scope>NUCLEOTIDE SEQUENCE</scope>
    <source>
        <strain evidence="8">FPRL280</strain>
    </source>
</reference>
<dbReference type="Pfam" id="PF01764">
    <property type="entry name" value="Lipase_3"/>
    <property type="match status" value="1"/>
</dbReference>
<comment type="similarity">
    <text evidence="2">Belongs to the AB hydrolase superfamily. Lipase family. Class 3 subfamily.</text>
</comment>
<sequence length="679" mass="74998">MPNMIDAVDIEAKWSDFTLRWGSVKSAVMSALSKIFSKESEWNLTPEQRHMYATESFMNFRLIARLCATPSPYTLGLSDLAQGEDELYANLAEIGQFVFVSFSTPPPDFIFANLDQLVQPDFPFEGFDALRDAELVSELSGSVANTTGAVVYRKSTKQLVVSFGGTTNLKQAWYDLYAVRCAYPRRRACGVHCGFWKMYEGCQKHVFDVVKKALENYDVQEVVSLGHSLGGALAYLFALDALSGEFPLPSGVGMMVATFGCPRVGDAALSEYWQDLVRTHQAENGVDSVKEFQVKTLNDGVPSLPPASWGYRHLTRKPLYLHHGRLFHIPETECEHGAFTIAQDALDPTRTAVHPKGGHNYYIGKDAEKIVGFVVDRVKTRGFVMQLFTASSCLTLLCYFWLSLPPRFTGTPMPAIVSFAAGHGFSPLLLVVIVPRLVPAKYVSTTLGAHKALEQVGSTAFQTLAGVALDISKKKPTELNGAQTGDKRDIQYLLNAFLFLNVLQLAGVIGLGRMQRKQREAASQRASALLADLQSESIEEEEQRISEPPQTKEAKDGESWQPTDENDPAGDCSRGRSCCRATTSNAEEQPLLREPSRIPSYTGDTRYLVSPLAPRSHSRSSSSVRLLRSKSVVRRGEMFAALSAVLIAFAWVLFLVTAYFKLRSKEERDSAGVSSTIYI</sequence>
<keyword evidence="6" id="KW-0472">Membrane</keyword>
<dbReference type="SUPFAM" id="SSF103473">
    <property type="entry name" value="MFS general substrate transporter"/>
    <property type="match status" value="1"/>
</dbReference>
<dbReference type="Proteomes" id="UP000639403">
    <property type="component" value="Unassembled WGS sequence"/>
</dbReference>
<keyword evidence="1" id="KW-1015">Disulfide bond</keyword>
<dbReference type="EMBL" id="JADOXO010000001">
    <property type="protein sequence ID" value="KAF9822205.1"/>
    <property type="molecule type" value="Genomic_DNA"/>
</dbReference>
<keyword evidence="6" id="KW-1133">Transmembrane helix</keyword>
<proteinExistence type="inferred from homology"/>
<dbReference type="InterPro" id="IPR051218">
    <property type="entry name" value="Sec_MonoDiacylglyc_Lipase"/>
</dbReference>
<dbReference type="InterPro" id="IPR036259">
    <property type="entry name" value="MFS_trans_sf"/>
</dbReference>
<dbReference type="PANTHER" id="PTHR45856:SF25">
    <property type="entry name" value="FUNGAL LIPASE-LIKE DOMAIN-CONTAINING PROTEIN"/>
    <property type="match status" value="1"/>
</dbReference>
<evidence type="ECO:0000256" key="6">
    <source>
        <dbReference type="SAM" id="Phobius"/>
    </source>
</evidence>
<dbReference type="Gene3D" id="1.20.1250.20">
    <property type="entry name" value="MFS general substrate transporter like domains"/>
    <property type="match status" value="1"/>
</dbReference>
<dbReference type="Gene3D" id="3.40.50.1820">
    <property type="entry name" value="alpha/beta hydrolase"/>
    <property type="match status" value="1"/>
</dbReference>
<evidence type="ECO:0000256" key="1">
    <source>
        <dbReference type="ARBA" id="ARBA00023157"/>
    </source>
</evidence>
<comment type="catalytic activity">
    <reaction evidence="4">
        <text>a monoacylglycerol + H2O = glycerol + a fatty acid + H(+)</text>
        <dbReference type="Rhea" id="RHEA:15245"/>
        <dbReference type="ChEBI" id="CHEBI:15377"/>
        <dbReference type="ChEBI" id="CHEBI:15378"/>
        <dbReference type="ChEBI" id="CHEBI:17408"/>
        <dbReference type="ChEBI" id="CHEBI:17754"/>
        <dbReference type="ChEBI" id="CHEBI:28868"/>
    </reaction>
</comment>
<name>A0A8H7PCA7_9APHY</name>
<dbReference type="CDD" id="cd00519">
    <property type="entry name" value="Lipase_3"/>
    <property type="match status" value="1"/>
</dbReference>
<evidence type="ECO:0000313" key="9">
    <source>
        <dbReference type="Proteomes" id="UP000639403"/>
    </source>
</evidence>
<evidence type="ECO:0000256" key="4">
    <source>
        <dbReference type="ARBA" id="ARBA00048461"/>
    </source>
</evidence>
<dbReference type="InterPro" id="IPR029058">
    <property type="entry name" value="AB_hydrolase_fold"/>
</dbReference>
<dbReference type="PANTHER" id="PTHR45856">
    <property type="entry name" value="ALPHA/BETA-HYDROLASES SUPERFAMILY PROTEIN"/>
    <property type="match status" value="1"/>
</dbReference>
<reference evidence="8" key="1">
    <citation type="submission" date="2020-11" db="EMBL/GenBank/DDBJ databases">
        <authorList>
            <person name="Koelle M."/>
            <person name="Horta M.A.C."/>
            <person name="Nowrousian M."/>
            <person name="Ohm R.A."/>
            <person name="Benz P."/>
            <person name="Pilgard A."/>
        </authorList>
    </citation>
    <scope>NUCLEOTIDE SEQUENCE</scope>
    <source>
        <strain evidence="8">FPRL280</strain>
    </source>
</reference>
<comment type="catalytic activity">
    <reaction evidence="3">
        <text>a diacylglycerol + H2O = a monoacylglycerol + a fatty acid + H(+)</text>
        <dbReference type="Rhea" id="RHEA:32731"/>
        <dbReference type="ChEBI" id="CHEBI:15377"/>
        <dbReference type="ChEBI" id="CHEBI:15378"/>
        <dbReference type="ChEBI" id="CHEBI:17408"/>
        <dbReference type="ChEBI" id="CHEBI:18035"/>
        <dbReference type="ChEBI" id="CHEBI:28868"/>
    </reaction>
</comment>